<dbReference type="GO" id="GO:0003700">
    <property type="term" value="F:DNA-binding transcription factor activity"/>
    <property type="evidence" value="ECO:0007669"/>
    <property type="project" value="InterPro"/>
</dbReference>
<keyword evidence="3" id="KW-0804">Transcription</keyword>
<evidence type="ECO:0000256" key="3">
    <source>
        <dbReference type="ARBA" id="ARBA00023163"/>
    </source>
</evidence>
<dbReference type="AlphaFoldDB" id="A0A1W2H3U7"/>
<evidence type="ECO:0000259" key="5">
    <source>
        <dbReference type="PROSITE" id="PS01124"/>
    </source>
</evidence>
<organism evidence="6 7">
    <name type="scientific">Aquiflexum balticum DSM 16537</name>
    <dbReference type="NCBI Taxonomy" id="758820"/>
    <lineage>
        <taxon>Bacteria</taxon>
        <taxon>Pseudomonadati</taxon>
        <taxon>Bacteroidota</taxon>
        <taxon>Cytophagia</taxon>
        <taxon>Cytophagales</taxon>
        <taxon>Cyclobacteriaceae</taxon>
        <taxon>Aquiflexum</taxon>
    </lineage>
</organism>
<proteinExistence type="predicted"/>
<name>A0A1W2H3U7_9BACT</name>
<dbReference type="Gene3D" id="1.10.10.60">
    <property type="entry name" value="Homeodomain-like"/>
    <property type="match status" value="2"/>
</dbReference>
<evidence type="ECO:0000256" key="1">
    <source>
        <dbReference type="ARBA" id="ARBA00023015"/>
    </source>
</evidence>
<protein>
    <submittedName>
        <fullName evidence="6">AraC-type DNA-binding protein</fullName>
    </submittedName>
</protein>
<evidence type="ECO:0000256" key="4">
    <source>
        <dbReference type="SAM" id="Phobius"/>
    </source>
</evidence>
<dbReference type="InterPro" id="IPR020449">
    <property type="entry name" value="Tscrpt_reg_AraC-type_HTH"/>
</dbReference>
<dbReference type="InterPro" id="IPR009057">
    <property type="entry name" value="Homeodomain-like_sf"/>
</dbReference>
<dbReference type="STRING" id="758820.SAMN00777080_1886"/>
<keyword evidence="7" id="KW-1185">Reference proteome</keyword>
<feature type="transmembrane region" description="Helical" evidence="4">
    <location>
        <begin position="119"/>
        <end position="141"/>
    </location>
</feature>
<accession>A0A1W2H3U7</accession>
<reference evidence="7" key="1">
    <citation type="submission" date="2017-04" db="EMBL/GenBank/DDBJ databases">
        <authorList>
            <person name="Varghese N."/>
            <person name="Submissions S."/>
        </authorList>
    </citation>
    <scope>NUCLEOTIDE SEQUENCE [LARGE SCALE GENOMIC DNA]</scope>
    <source>
        <strain evidence="7">DSM 16537</strain>
    </source>
</reference>
<dbReference type="PROSITE" id="PS00041">
    <property type="entry name" value="HTH_ARAC_FAMILY_1"/>
    <property type="match status" value="1"/>
</dbReference>
<feature type="transmembrane region" description="Helical" evidence="4">
    <location>
        <begin position="162"/>
        <end position="186"/>
    </location>
</feature>
<evidence type="ECO:0000313" key="6">
    <source>
        <dbReference type="EMBL" id="SMD43298.1"/>
    </source>
</evidence>
<feature type="transmembrane region" description="Helical" evidence="4">
    <location>
        <begin position="6"/>
        <end position="21"/>
    </location>
</feature>
<dbReference type="Proteomes" id="UP000192333">
    <property type="component" value="Chromosome I"/>
</dbReference>
<keyword evidence="4" id="KW-0472">Membrane</keyword>
<dbReference type="SMART" id="SM00342">
    <property type="entry name" value="HTH_ARAC"/>
    <property type="match status" value="1"/>
</dbReference>
<evidence type="ECO:0000256" key="2">
    <source>
        <dbReference type="ARBA" id="ARBA00023125"/>
    </source>
</evidence>
<dbReference type="OrthoDB" id="9779074at2"/>
<keyword evidence="4" id="KW-1133">Transmembrane helix</keyword>
<dbReference type="Pfam" id="PF12833">
    <property type="entry name" value="HTH_18"/>
    <property type="match status" value="1"/>
</dbReference>
<dbReference type="InterPro" id="IPR018062">
    <property type="entry name" value="HTH_AraC-typ_CS"/>
</dbReference>
<feature type="transmembrane region" description="Helical" evidence="4">
    <location>
        <begin position="28"/>
        <end position="50"/>
    </location>
</feature>
<keyword evidence="2 6" id="KW-0238">DNA-binding</keyword>
<dbReference type="PANTHER" id="PTHR43280:SF29">
    <property type="entry name" value="ARAC-FAMILY TRANSCRIPTIONAL REGULATOR"/>
    <property type="match status" value="1"/>
</dbReference>
<dbReference type="RefSeq" id="WP_084120035.1">
    <property type="nucleotide sequence ID" value="NZ_LT838813.1"/>
</dbReference>
<dbReference type="PRINTS" id="PR00032">
    <property type="entry name" value="HTHARAC"/>
</dbReference>
<feature type="transmembrane region" description="Helical" evidence="4">
    <location>
        <begin position="56"/>
        <end position="76"/>
    </location>
</feature>
<feature type="transmembrane region" description="Helical" evidence="4">
    <location>
        <begin position="88"/>
        <end position="107"/>
    </location>
</feature>
<gene>
    <name evidence="6" type="ORF">SAMN00777080_1886</name>
</gene>
<dbReference type="GO" id="GO:0043565">
    <property type="term" value="F:sequence-specific DNA binding"/>
    <property type="evidence" value="ECO:0007669"/>
    <property type="project" value="InterPro"/>
</dbReference>
<keyword evidence="4" id="KW-0812">Transmembrane</keyword>
<sequence>MENLFFFSGSITSFFIVLLLSKRNKAIYDWFLSAWFSLILFHIIVFYLSSVNQFDAMLEISSAAVFLNGPILWLYTKHLFNKRFYWKQTLHFVPFLLNVAIIAPYLYQNTLAPFSDLSRMLLSWAKLGSILIYSLWSIQTIKRNLRFAKEYLSNVENHHVKWLTMALKLVLVLWSIGFFSQLVFQADLFELNPAHEDILLNISVSILVVFMGYYGFRQAPVFVGSAHLIFRENSDNEEFIVSEKYQKSALKEEDLKYHGALLEGLMSAEKPYRDPDLSLLKLADQLNMTTNQLSQIINQFHHKNFYDFVNSYRVEEVKKRLINGDVKYTTLLGIALDAGFNSKATFNRFFKKYTGQTPSEYLKGLNTKSNP</sequence>
<evidence type="ECO:0000313" key="7">
    <source>
        <dbReference type="Proteomes" id="UP000192333"/>
    </source>
</evidence>
<keyword evidence="1" id="KW-0805">Transcription regulation</keyword>
<dbReference type="PANTHER" id="PTHR43280">
    <property type="entry name" value="ARAC-FAMILY TRANSCRIPTIONAL REGULATOR"/>
    <property type="match status" value="1"/>
</dbReference>
<feature type="transmembrane region" description="Helical" evidence="4">
    <location>
        <begin position="198"/>
        <end position="216"/>
    </location>
</feature>
<dbReference type="PROSITE" id="PS01124">
    <property type="entry name" value="HTH_ARAC_FAMILY_2"/>
    <property type="match status" value="1"/>
</dbReference>
<dbReference type="InterPro" id="IPR018060">
    <property type="entry name" value="HTH_AraC"/>
</dbReference>
<feature type="domain" description="HTH araC/xylS-type" evidence="5">
    <location>
        <begin position="269"/>
        <end position="364"/>
    </location>
</feature>
<dbReference type="SUPFAM" id="SSF46689">
    <property type="entry name" value="Homeodomain-like"/>
    <property type="match status" value="1"/>
</dbReference>
<dbReference type="EMBL" id="LT838813">
    <property type="protein sequence ID" value="SMD43298.1"/>
    <property type="molecule type" value="Genomic_DNA"/>
</dbReference>